<evidence type="ECO:0000313" key="3">
    <source>
        <dbReference type="Proteomes" id="UP000273044"/>
    </source>
</evidence>
<accession>A0A3S4Y9H7</accession>
<dbReference type="EMBL" id="LR134406">
    <property type="protein sequence ID" value="VEH71702.1"/>
    <property type="molecule type" value="Genomic_DNA"/>
</dbReference>
<reference evidence="2 3" key="1">
    <citation type="submission" date="2018-12" db="EMBL/GenBank/DDBJ databases">
        <authorList>
            <consortium name="Pathogen Informatics"/>
        </authorList>
    </citation>
    <scope>NUCLEOTIDE SEQUENCE [LARGE SCALE GENOMIC DNA]</scope>
    <source>
        <strain evidence="2 3">NCTC12967</strain>
    </source>
</reference>
<protein>
    <recommendedName>
        <fullName evidence="1">TY-Chap central domain-containing protein</fullName>
    </recommendedName>
</protein>
<feature type="domain" description="TY-Chap central" evidence="1">
    <location>
        <begin position="23"/>
        <end position="137"/>
    </location>
</feature>
<dbReference type="RefSeq" id="WP_061788092.1">
    <property type="nucleotide sequence ID" value="NZ_LR134406.1"/>
</dbReference>
<keyword evidence="3" id="KW-1185">Reference proteome</keyword>
<evidence type="ECO:0000259" key="1">
    <source>
        <dbReference type="Pfam" id="PF22551"/>
    </source>
</evidence>
<dbReference type="GeneID" id="64408428"/>
<name>A0A3S4Y9H7_9ACTN</name>
<dbReference type="InterPro" id="IPR054343">
    <property type="entry name" value="TY-Chap_M"/>
</dbReference>
<dbReference type="Gene3D" id="3.30.1460.10">
    <property type="match status" value="1"/>
</dbReference>
<dbReference type="AlphaFoldDB" id="A0A3S4Y9H7"/>
<gene>
    <name evidence="2" type="ORF">NCTC12967_03029</name>
</gene>
<organism evidence="2 3">
    <name type="scientific">Arachnia propionica</name>
    <dbReference type="NCBI Taxonomy" id="1750"/>
    <lineage>
        <taxon>Bacteria</taxon>
        <taxon>Bacillati</taxon>
        <taxon>Actinomycetota</taxon>
        <taxon>Actinomycetes</taxon>
        <taxon>Propionibacteriales</taxon>
        <taxon>Propionibacteriaceae</taxon>
        <taxon>Arachnia</taxon>
    </lineage>
</organism>
<dbReference type="SUPFAM" id="SSF69635">
    <property type="entry name" value="Type III secretory system chaperone-like"/>
    <property type="match status" value="1"/>
</dbReference>
<sequence>MKPDPAALFKVQNLLLKIDSNLQKADENTFTLRYGSARAFIWVNTEDDASFVTIEIPVLRDLRLTPDLLKFVAFDNSYALGHLYLEDLNGSLVMEFRHTLMVKNLTAETLTWAAIGMLKSADSDGPALKKRFGGQLSHEG</sequence>
<proteinExistence type="predicted"/>
<dbReference type="Proteomes" id="UP000273044">
    <property type="component" value="Chromosome"/>
</dbReference>
<dbReference type="Pfam" id="PF22551">
    <property type="entry name" value="TY-Chap1"/>
    <property type="match status" value="1"/>
</dbReference>
<evidence type="ECO:0000313" key="2">
    <source>
        <dbReference type="EMBL" id="VEH71702.1"/>
    </source>
</evidence>